<keyword evidence="1" id="KW-0732">Signal</keyword>
<gene>
    <name evidence="2" type="ORF">NB063_02935</name>
</gene>
<feature type="signal peptide" evidence="1">
    <location>
        <begin position="1"/>
        <end position="41"/>
    </location>
</feature>
<accession>A0ABT0TY89</accession>
<sequence>MKRTINRAVATASTRTRRYKNIAIALAASASLLAAATSAQAFGGHGGERIVSSEVVSDVVVGESYEGAVVSGGTGAVQNREYGQPDLFYNFYTQGPANSANAQMYVSPVPVPPNVGHTFLTYQPFYPHEMLYKHTDRFHNYYDGGRGMNRTRVSYSYPPVKTAVSNFYWNVLRIPR</sequence>
<proteinExistence type="predicted"/>
<reference evidence="2 3" key="1">
    <citation type="journal article" date="2022" name="Syst. Appl. Microbiol.">
        <title>Rhodopirellula aestuarii sp. nov., a novel member of the genus Rhodopirellula isolated from brackish sediments collected in the Tagus River estuary, Portugal.</title>
        <authorList>
            <person name="Vitorino I.R."/>
            <person name="Klimek D."/>
            <person name="Calusinska M."/>
            <person name="Lobo-da-Cunha A."/>
            <person name="Vasconcelos V."/>
            <person name="Lage O.M."/>
        </authorList>
    </citation>
    <scope>NUCLEOTIDE SEQUENCE [LARGE SCALE GENOMIC DNA]</scope>
    <source>
        <strain evidence="2 3">ICT_H3.1</strain>
    </source>
</reference>
<dbReference type="RefSeq" id="WP_250927245.1">
    <property type="nucleotide sequence ID" value="NZ_JAMQBK010000009.1"/>
</dbReference>
<evidence type="ECO:0000256" key="1">
    <source>
        <dbReference type="SAM" id="SignalP"/>
    </source>
</evidence>
<feature type="chain" id="PRO_5046584791" evidence="1">
    <location>
        <begin position="42"/>
        <end position="176"/>
    </location>
</feature>
<dbReference type="EMBL" id="JAMQBK010000009">
    <property type="protein sequence ID" value="MCM2369572.1"/>
    <property type="molecule type" value="Genomic_DNA"/>
</dbReference>
<protein>
    <submittedName>
        <fullName evidence="2">Uncharacterized protein</fullName>
    </submittedName>
</protein>
<name>A0ABT0TY89_9BACT</name>
<evidence type="ECO:0000313" key="3">
    <source>
        <dbReference type="Proteomes" id="UP001202961"/>
    </source>
</evidence>
<dbReference type="Proteomes" id="UP001202961">
    <property type="component" value="Unassembled WGS sequence"/>
</dbReference>
<keyword evidence="3" id="KW-1185">Reference proteome</keyword>
<evidence type="ECO:0000313" key="2">
    <source>
        <dbReference type="EMBL" id="MCM2369572.1"/>
    </source>
</evidence>
<comment type="caution">
    <text evidence="2">The sequence shown here is derived from an EMBL/GenBank/DDBJ whole genome shotgun (WGS) entry which is preliminary data.</text>
</comment>
<organism evidence="2 3">
    <name type="scientific">Aporhodopirellula aestuarii</name>
    <dbReference type="NCBI Taxonomy" id="2950107"/>
    <lineage>
        <taxon>Bacteria</taxon>
        <taxon>Pseudomonadati</taxon>
        <taxon>Planctomycetota</taxon>
        <taxon>Planctomycetia</taxon>
        <taxon>Pirellulales</taxon>
        <taxon>Pirellulaceae</taxon>
        <taxon>Aporhodopirellula</taxon>
    </lineage>
</organism>